<dbReference type="AlphaFoldDB" id="A0A3P6FVN6"/>
<sequence>MVSQAHDVAALAIKGNSGYLNFPELSGFLPRPVSCSPTDIQAATAKAAEVMWQEPVIDENLANEPSHSELSTAQSLTSSSFVFPSNTLDTLSTDC</sequence>
<dbReference type="PANTHER" id="PTHR31985">
    <property type="entry name" value="ETHYLENE-RESPONSIVE TRANSCRIPTION FACTOR ERF042-RELATED"/>
    <property type="match status" value="1"/>
</dbReference>
<dbReference type="EMBL" id="LR031880">
    <property type="protein sequence ID" value="VDD62387.1"/>
    <property type="molecule type" value="Genomic_DNA"/>
</dbReference>
<reference evidence="2" key="1">
    <citation type="submission" date="2018-11" db="EMBL/GenBank/DDBJ databases">
        <authorList>
            <consortium name="Genoscope - CEA"/>
            <person name="William W."/>
        </authorList>
    </citation>
    <scope>NUCLEOTIDE SEQUENCE</scope>
</reference>
<organism evidence="2">
    <name type="scientific">Brassica oleracea</name>
    <name type="common">Wild cabbage</name>
    <dbReference type="NCBI Taxonomy" id="3712"/>
    <lineage>
        <taxon>Eukaryota</taxon>
        <taxon>Viridiplantae</taxon>
        <taxon>Streptophyta</taxon>
        <taxon>Embryophyta</taxon>
        <taxon>Tracheophyta</taxon>
        <taxon>Spermatophyta</taxon>
        <taxon>Magnoliopsida</taxon>
        <taxon>eudicotyledons</taxon>
        <taxon>Gunneridae</taxon>
        <taxon>Pentapetalae</taxon>
        <taxon>rosids</taxon>
        <taxon>malvids</taxon>
        <taxon>Brassicales</taxon>
        <taxon>Brassicaceae</taxon>
        <taxon>Brassiceae</taxon>
        <taxon>Brassica</taxon>
    </lineage>
</organism>
<evidence type="ECO:0008006" key="3">
    <source>
        <dbReference type="Google" id="ProtNLM"/>
    </source>
</evidence>
<evidence type="ECO:0000313" key="2">
    <source>
        <dbReference type="EMBL" id="VDD62387.1"/>
    </source>
</evidence>
<gene>
    <name evidence="2" type="ORF">BOLC6T37840H</name>
</gene>
<name>A0A3P6FVN6_BRAOL</name>
<accession>A0A3P6FVN6</accession>
<dbReference type="PANTHER" id="PTHR31985:SF300">
    <property type="entry name" value="ETHYLENE-RESPONSIVE TRANSCRIPTION FACTOR ERF035"/>
    <property type="match status" value="1"/>
</dbReference>
<dbReference type="InterPro" id="IPR051032">
    <property type="entry name" value="AP2/ERF_TF_ERF_subfamily"/>
</dbReference>
<comment type="similarity">
    <text evidence="1">Belongs to the AP2/ERF transcription factor family. ERF subfamily.</text>
</comment>
<proteinExistence type="inferred from homology"/>
<protein>
    <recommendedName>
        <fullName evidence="3">AP2/ERF domain-containing protein</fullName>
    </recommendedName>
</protein>
<evidence type="ECO:0000256" key="1">
    <source>
        <dbReference type="ARBA" id="ARBA00024343"/>
    </source>
</evidence>